<dbReference type="Gene3D" id="1.10.10.10">
    <property type="entry name" value="Winged helix-like DNA-binding domain superfamily/Winged helix DNA-binding domain"/>
    <property type="match status" value="1"/>
</dbReference>
<proteinExistence type="predicted"/>
<evidence type="ECO:0000313" key="6">
    <source>
        <dbReference type="EMBL" id="SOC51751.1"/>
    </source>
</evidence>
<feature type="region of interest" description="Disordered" evidence="4">
    <location>
        <begin position="55"/>
        <end position="77"/>
    </location>
</feature>
<keyword evidence="1" id="KW-0805">Transcription regulation</keyword>
<evidence type="ECO:0000256" key="4">
    <source>
        <dbReference type="SAM" id="MobiDB-lite"/>
    </source>
</evidence>
<dbReference type="Proteomes" id="UP000219688">
    <property type="component" value="Unassembled WGS sequence"/>
</dbReference>
<evidence type="ECO:0000313" key="7">
    <source>
        <dbReference type="Proteomes" id="UP000219688"/>
    </source>
</evidence>
<dbReference type="Pfam" id="PF00196">
    <property type="entry name" value="GerE"/>
    <property type="match status" value="1"/>
</dbReference>
<dbReference type="InterPro" id="IPR036388">
    <property type="entry name" value="WH-like_DNA-bd_sf"/>
</dbReference>
<protein>
    <submittedName>
        <fullName evidence="6">Regulatory protein, luxR family</fullName>
    </submittedName>
</protein>
<dbReference type="InterPro" id="IPR000792">
    <property type="entry name" value="Tscrpt_reg_LuxR_C"/>
</dbReference>
<evidence type="ECO:0000256" key="2">
    <source>
        <dbReference type="ARBA" id="ARBA00023125"/>
    </source>
</evidence>
<dbReference type="GO" id="GO:0003677">
    <property type="term" value="F:DNA binding"/>
    <property type="evidence" value="ECO:0007669"/>
    <property type="project" value="UniProtKB-KW"/>
</dbReference>
<evidence type="ECO:0000256" key="3">
    <source>
        <dbReference type="ARBA" id="ARBA00023163"/>
    </source>
</evidence>
<keyword evidence="2" id="KW-0238">DNA-binding</keyword>
<dbReference type="InterPro" id="IPR016032">
    <property type="entry name" value="Sig_transdc_resp-reg_C-effctor"/>
</dbReference>
<reference evidence="7" key="1">
    <citation type="submission" date="2017-08" db="EMBL/GenBank/DDBJ databases">
        <authorList>
            <person name="Varghese N."/>
            <person name="Submissions S."/>
        </authorList>
    </citation>
    <scope>NUCLEOTIDE SEQUENCE [LARGE SCALE GENOMIC DNA]</scope>
    <source>
        <strain evidence="7">USBA17B2</strain>
    </source>
</reference>
<organism evidence="6 7">
    <name type="scientific">Ornithinimicrobium cerasi</name>
    <dbReference type="NCBI Taxonomy" id="2248773"/>
    <lineage>
        <taxon>Bacteria</taxon>
        <taxon>Bacillati</taxon>
        <taxon>Actinomycetota</taxon>
        <taxon>Actinomycetes</taxon>
        <taxon>Micrococcales</taxon>
        <taxon>Ornithinimicrobiaceae</taxon>
        <taxon>Ornithinimicrobium</taxon>
    </lineage>
</organism>
<dbReference type="AlphaFoldDB" id="A0A285VGU3"/>
<dbReference type="PANTHER" id="PTHR44688:SF16">
    <property type="entry name" value="DNA-BINDING TRANSCRIPTIONAL ACTIVATOR DEVR_DOSR"/>
    <property type="match status" value="1"/>
</dbReference>
<dbReference type="CDD" id="cd06170">
    <property type="entry name" value="LuxR_C_like"/>
    <property type="match status" value="1"/>
</dbReference>
<dbReference type="RefSeq" id="WP_141401367.1">
    <property type="nucleotide sequence ID" value="NZ_OBQK01000001.1"/>
</dbReference>
<dbReference type="PANTHER" id="PTHR44688">
    <property type="entry name" value="DNA-BINDING TRANSCRIPTIONAL ACTIVATOR DEVR_DOSR"/>
    <property type="match status" value="1"/>
</dbReference>
<sequence>MDRTGVTSSHLQVLRDVLSMTRPERWGASATECTYQVLESLGRLLGADAASFQAQHAGSGPGGGPLMRHAQSVEQGERQLLDGRTLATLRPHPALEVMARHWWELPCSLPDRTGRGGVSSLRTYFSQREWATHPVNLECLQLADEMLLAQVCGAGRSMRVLLERQHGRPFGPRELTLAELLLPHLPQLLAAAVAEHDDGVRDAPAHPPLTERQGAILRLVALGLPNRRIGHSLGISEATVRKHLENAYARLGVQSRTEAVHLLHEEETTAHG</sequence>
<dbReference type="GO" id="GO:0006355">
    <property type="term" value="P:regulation of DNA-templated transcription"/>
    <property type="evidence" value="ECO:0007669"/>
    <property type="project" value="InterPro"/>
</dbReference>
<dbReference type="PROSITE" id="PS00622">
    <property type="entry name" value="HTH_LUXR_1"/>
    <property type="match status" value="1"/>
</dbReference>
<gene>
    <name evidence="6" type="ORF">SAMN05421879_101298</name>
</gene>
<dbReference type="SMART" id="SM00421">
    <property type="entry name" value="HTH_LUXR"/>
    <property type="match status" value="1"/>
</dbReference>
<feature type="domain" description="HTH luxR-type" evidence="5">
    <location>
        <begin position="202"/>
        <end position="267"/>
    </location>
</feature>
<evidence type="ECO:0000256" key="1">
    <source>
        <dbReference type="ARBA" id="ARBA00023015"/>
    </source>
</evidence>
<keyword evidence="7" id="KW-1185">Reference proteome</keyword>
<name>A0A285VGU3_9MICO</name>
<keyword evidence="3" id="KW-0804">Transcription</keyword>
<dbReference type="EMBL" id="OBQK01000001">
    <property type="protein sequence ID" value="SOC51751.1"/>
    <property type="molecule type" value="Genomic_DNA"/>
</dbReference>
<dbReference type="PROSITE" id="PS50043">
    <property type="entry name" value="HTH_LUXR_2"/>
    <property type="match status" value="1"/>
</dbReference>
<accession>A0A285VGU3</accession>
<dbReference type="SUPFAM" id="SSF46894">
    <property type="entry name" value="C-terminal effector domain of the bipartite response regulators"/>
    <property type="match status" value="1"/>
</dbReference>
<evidence type="ECO:0000259" key="5">
    <source>
        <dbReference type="PROSITE" id="PS50043"/>
    </source>
</evidence>
<dbReference type="PRINTS" id="PR00038">
    <property type="entry name" value="HTHLUXR"/>
</dbReference>